<evidence type="ECO:0000256" key="1">
    <source>
        <dbReference type="SAM" id="MobiDB-lite"/>
    </source>
</evidence>
<evidence type="ECO:0000313" key="3">
    <source>
        <dbReference type="EMBL" id="PMS38004.1"/>
    </source>
</evidence>
<sequence length="113" mass="11920">MIKRSAIISVSVMMFAGSNLAGSASAQEKTREQVRQELVEAKRNGLDFVTDTSYPEISPLFAQQVAKLKGQRRDSGTGGAMPGKSDAGTTDRSIADPAVCAGPVSFCNVYFGS</sequence>
<proteinExistence type="predicted"/>
<keyword evidence="4" id="KW-1185">Reference proteome</keyword>
<feature type="signal peptide" evidence="2">
    <location>
        <begin position="1"/>
        <end position="21"/>
    </location>
</feature>
<evidence type="ECO:0000256" key="2">
    <source>
        <dbReference type="SAM" id="SignalP"/>
    </source>
</evidence>
<organism evidence="3 4">
    <name type="scientific">Trinickia symbiotica</name>
    <dbReference type="NCBI Taxonomy" id="863227"/>
    <lineage>
        <taxon>Bacteria</taxon>
        <taxon>Pseudomonadati</taxon>
        <taxon>Pseudomonadota</taxon>
        <taxon>Betaproteobacteria</taxon>
        <taxon>Burkholderiales</taxon>
        <taxon>Burkholderiaceae</taxon>
        <taxon>Trinickia</taxon>
    </lineage>
</organism>
<dbReference type="OrthoDB" id="9035534at2"/>
<dbReference type="EMBL" id="PNYC01000002">
    <property type="protein sequence ID" value="PMS38004.1"/>
    <property type="molecule type" value="Genomic_DNA"/>
</dbReference>
<keyword evidence="2" id="KW-0732">Signal</keyword>
<dbReference type="AlphaFoldDB" id="A0A2N7X8P2"/>
<feature type="region of interest" description="Disordered" evidence="1">
    <location>
        <begin position="68"/>
        <end position="96"/>
    </location>
</feature>
<accession>A0A2N7X8P2</accession>
<comment type="caution">
    <text evidence="3">The sequence shown here is derived from an EMBL/GenBank/DDBJ whole genome shotgun (WGS) entry which is preliminary data.</text>
</comment>
<dbReference type="STRING" id="863227.GCA_000373005_00310"/>
<feature type="chain" id="PRO_5014685906" evidence="2">
    <location>
        <begin position="22"/>
        <end position="113"/>
    </location>
</feature>
<evidence type="ECO:0000313" key="4">
    <source>
        <dbReference type="Proteomes" id="UP000235777"/>
    </source>
</evidence>
<name>A0A2N7X8P2_9BURK</name>
<dbReference type="InterPro" id="IPR025421">
    <property type="entry name" value="DUF4148"/>
</dbReference>
<reference evidence="3 4" key="1">
    <citation type="submission" date="2018-01" db="EMBL/GenBank/DDBJ databases">
        <title>Whole genome analyses suggest that Burkholderia sensu lato contains two further novel genera in the rhizoxinica-symbiotica group Mycetohabitans gen. nov., and Trinickia gen. nov.: implications for the evolution of diazotrophy and nodulation in the Burkholderiaceae.</title>
        <authorList>
            <person name="Estrada-de los Santos P."/>
            <person name="Palmer M."/>
            <person name="Chavez-Ramirez B."/>
            <person name="Beukes C."/>
            <person name="Steenkamp E.T."/>
            <person name="Hirsch A.M."/>
            <person name="Manyaka P."/>
            <person name="Maluk M."/>
            <person name="Lafos M."/>
            <person name="Crook M."/>
            <person name="Gross E."/>
            <person name="Simon M.F."/>
            <person name="Bueno dos Reis Junior F."/>
            <person name="Poole P.S."/>
            <person name="Venter S.N."/>
            <person name="James E.K."/>
        </authorList>
    </citation>
    <scope>NUCLEOTIDE SEQUENCE [LARGE SCALE GENOMIC DNA]</scope>
    <source>
        <strain evidence="3 4">JPY 581</strain>
    </source>
</reference>
<dbReference type="Pfam" id="PF13663">
    <property type="entry name" value="DUF4148"/>
    <property type="match status" value="1"/>
</dbReference>
<dbReference type="Proteomes" id="UP000235777">
    <property type="component" value="Unassembled WGS sequence"/>
</dbReference>
<dbReference type="RefSeq" id="WP_018438811.1">
    <property type="nucleotide sequence ID" value="NZ_KB890164.1"/>
</dbReference>
<gene>
    <name evidence="3" type="ORF">C0Z20_04130</name>
</gene>
<protein>
    <submittedName>
        <fullName evidence="3">DUF4148 domain-containing protein</fullName>
    </submittedName>
</protein>